<comment type="caution">
    <text evidence="2">The sequence shown here is derived from an EMBL/GenBank/DDBJ whole genome shotgun (WGS) entry which is preliminary data.</text>
</comment>
<gene>
    <name evidence="2" type="ORF">HGA02_02210</name>
</gene>
<organism evidence="2 3">
    <name type="scientific">Cellulomonas septica</name>
    <dbReference type="NCBI Taxonomy" id="285080"/>
    <lineage>
        <taxon>Bacteria</taxon>
        <taxon>Bacillati</taxon>
        <taxon>Actinomycetota</taxon>
        <taxon>Actinomycetes</taxon>
        <taxon>Micrococcales</taxon>
        <taxon>Cellulomonadaceae</taxon>
        <taxon>Cellulomonas</taxon>
    </lineage>
</organism>
<evidence type="ECO:0000313" key="3">
    <source>
        <dbReference type="Proteomes" id="UP000777774"/>
    </source>
</evidence>
<accession>A0ABX1JYJ8</accession>
<feature type="domain" description="3'-5' exonuclease C-terminal" evidence="1">
    <location>
        <begin position="1"/>
        <end position="78"/>
    </location>
</feature>
<sequence>DKDPAAAARLAAARDVVAELSETHAVPAENLLQPDLLRRLCWAPPRPLDATTIADALATGGARAWQVELLAERLATAFAGLPGA</sequence>
<dbReference type="Gene3D" id="1.10.150.80">
    <property type="entry name" value="HRDC domain"/>
    <property type="match status" value="1"/>
</dbReference>
<feature type="non-terminal residue" evidence="2">
    <location>
        <position position="1"/>
    </location>
</feature>
<reference evidence="2 3" key="1">
    <citation type="submission" date="2020-04" db="EMBL/GenBank/DDBJ databases">
        <title>MicrobeNet Type strains.</title>
        <authorList>
            <person name="Nicholson A.C."/>
        </authorList>
    </citation>
    <scope>NUCLEOTIDE SEQUENCE [LARGE SCALE GENOMIC DNA]</scope>
    <source>
        <strain evidence="2 3">ATCC BAA-787</strain>
    </source>
</reference>
<dbReference type="Proteomes" id="UP000777774">
    <property type="component" value="Unassembled WGS sequence"/>
</dbReference>
<dbReference type="InterPro" id="IPR044876">
    <property type="entry name" value="HRDC_dom_sf"/>
</dbReference>
<evidence type="ECO:0000313" key="2">
    <source>
        <dbReference type="EMBL" id="NKY38375.1"/>
    </source>
</evidence>
<name>A0ABX1JYJ8_9CELL</name>
<dbReference type="EMBL" id="JAAXOY010000020">
    <property type="protein sequence ID" value="NKY38375.1"/>
    <property type="molecule type" value="Genomic_DNA"/>
</dbReference>
<dbReference type="InterPro" id="IPR041605">
    <property type="entry name" value="Exo_C"/>
</dbReference>
<evidence type="ECO:0000259" key="1">
    <source>
        <dbReference type="Pfam" id="PF18305"/>
    </source>
</evidence>
<protein>
    <submittedName>
        <fullName evidence="2">Ribonuclease D</fullName>
    </submittedName>
</protein>
<dbReference type="Pfam" id="PF18305">
    <property type="entry name" value="DNA_pol_A_exoN"/>
    <property type="match status" value="1"/>
</dbReference>
<keyword evidence="3" id="KW-1185">Reference proteome</keyword>
<proteinExistence type="predicted"/>